<protein>
    <submittedName>
        <fullName evidence="2">Uncharacterized protein</fullName>
    </submittedName>
</protein>
<dbReference type="EMBL" id="VTPC01090560">
    <property type="protein sequence ID" value="KAF2883100.1"/>
    <property type="molecule type" value="Genomic_DNA"/>
</dbReference>
<dbReference type="Pfam" id="PF02594">
    <property type="entry name" value="DUF167"/>
    <property type="match status" value="1"/>
</dbReference>
<accession>A0A8K0C8U0</accession>
<dbReference type="GO" id="GO:0005737">
    <property type="term" value="C:cytoplasm"/>
    <property type="evidence" value="ECO:0007669"/>
    <property type="project" value="TreeGrafter"/>
</dbReference>
<proteinExistence type="inferred from homology"/>
<name>A0A8K0C8U0_IGNLU</name>
<keyword evidence="3" id="KW-1185">Reference proteome</keyword>
<dbReference type="SMART" id="SM01152">
    <property type="entry name" value="DUF167"/>
    <property type="match status" value="1"/>
</dbReference>
<comment type="similarity">
    <text evidence="1">Belongs to the UPF0235 family.</text>
</comment>
<dbReference type="PANTHER" id="PTHR13420:SF7">
    <property type="entry name" value="UPF0235 PROTEIN C15ORF40"/>
    <property type="match status" value="1"/>
</dbReference>
<organism evidence="2 3">
    <name type="scientific">Ignelater luminosus</name>
    <name type="common">Cucubano</name>
    <name type="synonym">Pyrophorus luminosus</name>
    <dbReference type="NCBI Taxonomy" id="2038154"/>
    <lineage>
        <taxon>Eukaryota</taxon>
        <taxon>Metazoa</taxon>
        <taxon>Ecdysozoa</taxon>
        <taxon>Arthropoda</taxon>
        <taxon>Hexapoda</taxon>
        <taxon>Insecta</taxon>
        <taxon>Pterygota</taxon>
        <taxon>Neoptera</taxon>
        <taxon>Endopterygota</taxon>
        <taxon>Coleoptera</taxon>
        <taxon>Polyphaga</taxon>
        <taxon>Elateriformia</taxon>
        <taxon>Elateroidea</taxon>
        <taxon>Elateridae</taxon>
        <taxon>Agrypninae</taxon>
        <taxon>Pyrophorini</taxon>
        <taxon>Ignelater</taxon>
    </lineage>
</organism>
<dbReference type="HAMAP" id="MF_00634">
    <property type="entry name" value="UPF0235"/>
    <property type="match status" value="1"/>
</dbReference>
<dbReference type="PANTHER" id="PTHR13420">
    <property type="entry name" value="UPF0235 PROTEIN C15ORF40"/>
    <property type="match status" value="1"/>
</dbReference>
<dbReference type="InterPro" id="IPR036591">
    <property type="entry name" value="YggU-like_sf"/>
</dbReference>
<evidence type="ECO:0000256" key="1">
    <source>
        <dbReference type="ARBA" id="ARBA00010364"/>
    </source>
</evidence>
<dbReference type="InterPro" id="IPR003746">
    <property type="entry name" value="DUF167"/>
</dbReference>
<dbReference type="Proteomes" id="UP000801492">
    <property type="component" value="Unassembled WGS sequence"/>
</dbReference>
<dbReference type="NCBIfam" id="TIGR00251">
    <property type="entry name" value="DUF167 family protein"/>
    <property type="match status" value="1"/>
</dbReference>
<comment type="caution">
    <text evidence="2">The sequence shown here is derived from an EMBL/GenBank/DDBJ whole genome shotgun (WGS) entry which is preliminary data.</text>
</comment>
<dbReference type="AlphaFoldDB" id="A0A8K0C8U0"/>
<evidence type="ECO:0000313" key="3">
    <source>
        <dbReference type="Proteomes" id="UP000801492"/>
    </source>
</evidence>
<reference evidence="2" key="1">
    <citation type="submission" date="2019-08" db="EMBL/GenBank/DDBJ databases">
        <title>The genome of the North American firefly Photinus pyralis.</title>
        <authorList>
            <consortium name="Photinus pyralis genome working group"/>
            <person name="Fallon T.R."/>
            <person name="Sander Lower S.E."/>
            <person name="Weng J.-K."/>
        </authorList>
    </citation>
    <scope>NUCLEOTIDE SEQUENCE</scope>
    <source>
        <strain evidence="2">TRF0915ILg1</strain>
        <tissue evidence="2">Whole body</tissue>
    </source>
</reference>
<dbReference type="Gene3D" id="3.30.1200.10">
    <property type="entry name" value="YggU-like"/>
    <property type="match status" value="1"/>
</dbReference>
<evidence type="ECO:0000313" key="2">
    <source>
        <dbReference type="EMBL" id="KAF2883100.1"/>
    </source>
</evidence>
<sequence>MWNTSKILRLKVLEAQIQRELRFITYPLNLSSKMVKGKQSVKQNKSVDSKQTITESPIQLDNSKNILIKIFAKPGAKQNAITDMSTEGVGVQINAPPTEGEANTELVKYLCQVLGLRKGNIVLDKGFKSRQKTIKLLETNMSTEQVTEKLQNEISSS</sequence>
<gene>
    <name evidence="2" type="ORF">ILUMI_23072</name>
</gene>
<dbReference type="OrthoDB" id="244097at2759"/>
<dbReference type="SUPFAM" id="SSF69786">
    <property type="entry name" value="YggU-like"/>
    <property type="match status" value="1"/>
</dbReference>